<proteinExistence type="inferred from homology"/>
<dbReference type="InterPro" id="IPR002347">
    <property type="entry name" value="SDR_fam"/>
</dbReference>
<dbReference type="PANTHER" id="PTHR24320">
    <property type="entry name" value="RETINOL DEHYDROGENASE"/>
    <property type="match status" value="1"/>
</dbReference>
<dbReference type="Proteomes" id="UP001595937">
    <property type="component" value="Unassembled WGS sequence"/>
</dbReference>
<protein>
    <submittedName>
        <fullName evidence="3">SDR family NAD(P)-dependent oxidoreductase</fullName>
    </submittedName>
</protein>
<keyword evidence="2" id="KW-0560">Oxidoreductase</keyword>
<gene>
    <name evidence="3" type="ORF">ACFPK8_10345</name>
</gene>
<dbReference type="PRINTS" id="PR00081">
    <property type="entry name" value="GDHRDH"/>
</dbReference>
<dbReference type="InterPro" id="IPR036291">
    <property type="entry name" value="NAD(P)-bd_dom_sf"/>
</dbReference>
<dbReference type="Pfam" id="PF00106">
    <property type="entry name" value="adh_short"/>
    <property type="match status" value="1"/>
</dbReference>
<dbReference type="Gene3D" id="3.40.50.720">
    <property type="entry name" value="NAD(P)-binding Rossmann-like Domain"/>
    <property type="match status" value="1"/>
</dbReference>
<evidence type="ECO:0000313" key="3">
    <source>
        <dbReference type="EMBL" id="MFC5297910.1"/>
    </source>
</evidence>
<evidence type="ECO:0000256" key="2">
    <source>
        <dbReference type="ARBA" id="ARBA00023002"/>
    </source>
</evidence>
<dbReference type="SUPFAM" id="SSF51735">
    <property type="entry name" value="NAD(P)-binding Rossmann-fold domains"/>
    <property type="match status" value="1"/>
</dbReference>
<dbReference type="GeneID" id="303297107"/>
<comment type="caution">
    <text evidence="3">The sequence shown here is derived from an EMBL/GenBank/DDBJ whole genome shotgun (WGS) entry which is preliminary data.</text>
</comment>
<dbReference type="EMBL" id="JBHSLN010000023">
    <property type="protein sequence ID" value="MFC5297910.1"/>
    <property type="molecule type" value="Genomic_DNA"/>
</dbReference>
<evidence type="ECO:0000256" key="1">
    <source>
        <dbReference type="ARBA" id="ARBA00006484"/>
    </source>
</evidence>
<dbReference type="RefSeq" id="WP_343923614.1">
    <property type="nucleotide sequence ID" value="NZ_BAAAIR010000034.1"/>
</dbReference>
<sequence>MNVMEWEHLPEPDLTGRTVVMTGASDGLGREAALQLAHWGADLVLPVRTRAKGEVVAQRIIRETGRRGAVRLTSLDLADLSAVRTGAEEIERLVGPSGIGLLIHVAGAVTRRREETADGSERMLGVNALAPLLLTETLLPLVRERVVVVASDAHTFGSIDLDDPHFRRGGWSLRAGYGRSKLTTMLWGRDLADRLRAEGSGTAGSGVDLQLVHPGWVLTNLQNATGSARLDRLVTEVTRPIAMSAQRGAASVLFAATQPLPPGSYIGPDGRGALRGRPTFLRRSAAALDRDLAREVTTWARAEVGLSPGLRSAHAQP</sequence>
<dbReference type="PANTHER" id="PTHR24320:SF148">
    <property type="entry name" value="NAD(P)-BINDING ROSSMANN-FOLD SUPERFAMILY PROTEIN"/>
    <property type="match status" value="1"/>
</dbReference>
<keyword evidence="4" id="KW-1185">Reference proteome</keyword>
<reference evidence="4" key="1">
    <citation type="journal article" date="2019" name="Int. J. Syst. Evol. Microbiol.">
        <title>The Global Catalogue of Microorganisms (GCM) 10K type strain sequencing project: providing services to taxonomists for standard genome sequencing and annotation.</title>
        <authorList>
            <consortium name="The Broad Institute Genomics Platform"/>
            <consortium name="The Broad Institute Genome Sequencing Center for Infectious Disease"/>
            <person name="Wu L."/>
            <person name="Ma J."/>
        </authorList>
    </citation>
    <scope>NUCLEOTIDE SEQUENCE [LARGE SCALE GENOMIC DNA]</scope>
    <source>
        <strain evidence="4">CGMCC 1.16455</strain>
    </source>
</reference>
<evidence type="ECO:0000313" key="4">
    <source>
        <dbReference type="Proteomes" id="UP001595937"/>
    </source>
</evidence>
<name>A0ABW0FHQ8_9MICO</name>
<comment type="similarity">
    <text evidence="1">Belongs to the short-chain dehydrogenases/reductases (SDR) family.</text>
</comment>
<accession>A0ABW0FHQ8</accession>
<organism evidence="3 4">
    <name type="scientific">Brachybacterium tyrofermentans</name>
    <dbReference type="NCBI Taxonomy" id="47848"/>
    <lineage>
        <taxon>Bacteria</taxon>
        <taxon>Bacillati</taxon>
        <taxon>Actinomycetota</taxon>
        <taxon>Actinomycetes</taxon>
        <taxon>Micrococcales</taxon>
        <taxon>Dermabacteraceae</taxon>
        <taxon>Brachybacterium</taxon>
    </lineage>
</organism>